<sequence>MLCGSPWGTGQLRTDSLFISHTPSTYSPSSAPLFIIIRTLVMVVFRTAAASCSDMTGLSTIDARVITPPHRCRINCHSQSSSALILGN</sequence>
<proteinExistence type="predicted"/>
<evidence type="ECO:0000313" key="2">
    <source>
        <dbReference type="Proteomes" id="UP000006732"/>
    </source>
</evidence>
<dbReference type="EMBL" id="CP000482">
    <property type="protein sequence ID" value="ABK99531.1"/>
    <property type="molecule type" value="Genomic_DNA"/>
</dbReference>
<accession>A1AQB1</accession>
<keyword evidence="2" id="KW-1185">Reference proteome</keyword>
<gene>
    <name evidence="1" type="ordered locus">Ppro_1922</name>
</gene>
<dbReference type="KEGG" id="ppd:Ppro_1922"/>
<organism evidence="1 2">
    <name type="scientific">Pelobacter propionicus (strain DSM 2379 / NBRC 103807 / OttBd1)</name>
    <dbReference type="NCBI Taxonomy" id="338966"/>
    <lineage>
        <taxon>Bacteria</taxon>
        <taxon>Pseudomonadati</taxon>
        <taxon>Thermodesulfobacteriota</taxon>
        <taxon>Desulfuromonadia</taxon>
        <taxon>Desulfuromonadales</taxon>
        <taxon>Desulfuromonadaceae</taxon>
        <taxon>Pelobacter</taxon>
    </lineage>
</organism>
<dbReference type="HOGENOM" id="CLU_2466293_0_0_7"/>
<evidence type="ECO:0000313" key="1">
    <source>
        <dbReference type="EMBL" id="ABK99531.1"/>
    </source>
</evidence>
<reference evidence="1 2" key="1">
    <citation type="submission" date="2006-10" db="EMBL/GenBank/DDBJ databases">
        <title>Complete sequence of chromosome of Pelobacter propionicus DSM 2379.</title>
        <authorList>
            <consortium name="US DOE Joint Genome Institute"/>
            <person name="Copeland A."/>
            <person name="Lucas S."/>
            <person name="Lapidus A."/>
            <person name="Barry K."/>
            <person name="Detter J.C."/>
            <person name="Glavina del Rio T."/>
            <person name="Hammon N."/>
            <person name="Israni S."/>
            <person name="Dalin E."/>
            <person name="Tice H."/>
            <person name="Pitluck S."/>
            <person name="Saunders E."/>
            <person name="Brettin T."/>
            <person name="Bruce D."/>
            <person name="Han C."/>
            <person name="Tapia R."/>
            <person name="Schmutz J."/>
            <person name="Larimer F."/>
            <person name="Land M."/>
            <person name="Hauser L."/>
            <person name="Kyrpides N."/>
            <person name="Kim E."/>
            <person name="Lovley D."/>
            <person name="Richardson P."/>
        </authorList>
    </citation>
    <scope>NUCLEOTIDE SEQUENCE [LARGE SCALE GENOMIC DNA]</scope>
    <source>
        <strain evidence="2">DSM 2379 / NBRC 103807 / OttBd1</strain>
    </source>
</reference>
<protein>
    <submittedName>
        <fullName evidence="1">Uncharacterized protein</fullName>
    </submittedName>
</protein>
<dbReference type="Proteomes" id="UP000006732">
    <property type="component" value="Chromosome"/>
</dbReference>
<name>A1AQB1_PELPD</name>
<dbReference type="AlphaFoldDB" id="A1AQB1"/>